<feature type="compositionally biased region" description="Polar residues" evidence="1">
    <location>
        <begin position="230"/>
        <end position="260"/>
    </location>
</feature>
<evidence type="ECO:0008006" key="5">
    <source>
        <dbReference type="Google" id="ProtNLM"/>
    </source>
</evidence>
<protein>
    <recommendedName>
        <fullName evidence="5">Transmembrane protein</fullName>
    </recommendedName>
</protein>
<organism evidence="3 4">
    <name type="scientific">Gregarina niphandrodes</name>
    <name type="common">Septate eugregarine</name>
    <dbReference type="NCBI Taxonomy" id="110365"/>
    <lineage>
        <taxon>Eukaryota</taxon>
        <taxon>Sar</taxon>
        <taxon>Alveolata</taxon>
        <taxon>Apicomplexa</taxon>
        <taxon>Conoidasida</taxon>
        <taxon>Gregarinasina</taxon>
        <taxon>Eugregarinorida</taxon>
        <taxon>Gregarinidae</taxon>
        <taxon>Gregarina</taxon>
    </lineage>
</organism>
<evidence type="ECO:0000313" key="3">
    <source>
        <dbReference type="EMBL" id="EZG46742.1"/>
    </source>
</evidence>
<accession>A0A023B1T0</accession>
<dbReference type="AlphaFoldDB" id="A0A023B1T0"/>
<dbReference type="EMBL" id="AFNH02000991">
    <property type="protein sequence ID" value="EZG46742.1"/>
    <property type="molecule type" value="Genomic_DNA"/>
</dbReference>
<gene>
    <name evidence="3" type="ORF">GNI_133100</name>
</gene>
<feature type="signal peptide" evidence="2">
    <location>
        <begin position="1"/>
        <end position="15"/>
    </location>
</feature>
<dbReference type="GeneID" id="22914673"/>
<dbReference type="RefSeq" id="XP_011132251.1">
    <property type="nucleotide sequence ID" value="XM_011133949.1"/>
</dbReference>
<sequence>MRLASLLVFCSAVQTGTPSYDQIVKFDGTAESRVGPAGMFQDANAMAFAITALSARVAEWVNVYAAAPPGVLNEGTKIAAKEVIQSVPYLRFTKHIYDRCAISSEELPECYAAGFRRLNPTGQRLWGVAYRNFIESDEAWQVVTSMCTVYAEALALPIGKRGNLCLMIGEILDTAHSAAVLSTFHSEKEAAVWEPNYTAMFLQQESAVLRRNAPLRNLVSVSGNPLDKQAVSNNGQPFSNNTQQAGVGTASGNNNLYHST</sequence>
<evidence type="ECO:0000256" key="1">
    <source>
        <dbReference type="SAM" id="MobiDB-lite"/>
    </source>
</evidence>
<proteinExistence type="predicted"/>
<keyword evidence="2" id="KW-0732">Signal</keyword>
<feature type="chain" id="PRO_5012994729" description="Transmembrane protein" evidence="2">
    <location>
        <begin position="16"/>
        <end position="260"/>
    </location>
</feature>
<reference evidence="3" key="1">
    <citation type="submission" date="2013-12" db="EMBL/GenBank/DDBJ databases">
        <authorList>
            <person name="Omoto C.K."/>
            <person name="Sibley D."/>
            <person name="Venepally P."/>
            <person name="Hadjithomas M."/>
            <person name="Karamycheva S."/>
            <person name="Brunk B."/>
            <person name="Roos D."/>
            <person name="Caler E."/>
            <person name="Lorenzi H."/>
        </authorList>
    </citation>
    <scope>NUCLEOTIDE SEQUENCE</scope>
</reference>
<keyword evidence="4" id="KW-1185">Reference proteome</keyword>
<evidence type="ECO:0000256" key="2">
    <source>
        <dbReference type="SAM" id="SignalP"/>
    </source>
</evidence>
<name>A0A023B1T0_GRENI</name>
<comment type="caution">
    <text evidence="3">The sequence shown here is derived from an EMBL/GenBank/DDBJ whole genome shotgun (WGS) entry which is preliminary data.</text>
</comment>
<feature type="region of interest" description="Disordered" evidence="1">
    <location>
        <begin position="229"/>
        <end position="260"/>
    </location>
</feature>
<dbReference type="VEuPathDB" id="CryptoDB:GNI_133100"/>
<dbReference type="Proteomes" id="UP000019763">
    <property type="component" value="Unassembled WGS sequence"/>
</dbReference>
<evidence type="ECO:0000313" key="4">
    <source>
        <dbReference type="Proteomes" id="UP000019763"/>
    </source>
</evidence>